<dbReference type="InterPro" id="IPR037069">
    <property type="entry name" value="AcylCoA_DH/ox_N_sf"/>
</dbReference>
<evidence type="ECO:0000256" key="1">
    <source>
        <dbReference type="ARBA" id="ARBA00001974"/>
    </source>
</evidence>
<proteinExistence type="inferred from homology"/>
<dbReference type="Gene3D" id="2.40.110.10">
    <property type="entry name" value="Butyryl-CoA Dehydrogenase, subunit A, domain 2"/>
    <property type="match status" value="1"/>
</dbReference>
<evidence type="ECO:0000259" key="7">
    <source>
        <dbReference type="Pfam" id="PF00441"/>
    </source>
</evidence>
<keyword evidence="3 6" id="KW-0285">Flavoprotein</keyword>
<dbReference type="InterPro" id="IPR009100">
    <property type="entry name" value="AcylCoA_DH/oxidase_NM_dom_sf"/>
</dbReference>
<dbReference type="Pfam" id="PF02770">
    <property type="entry name" value="Acyl-CoA_dh_M"/>
    <property type="match status" value="1"/>
</dbReference>
<dbReference type="InterPro" id="IPR006091">
    <property type="entry name" value="Acyl-CoA_Oxase/DH_mid-dom"/>
</dbReference>
<dbReference type="InterPro" id="IPR046373">
    <property type="entry name" value="Acyl-CoA_Oxase/DH_mid-dom_sf"/>
</dbReference>
<accession>A0A369MCI4</accession>
<dbReference type="InterPro" id="IPR013786">
    <property type="entry name" value="AcylCoA_DH/ox_N"/>
</dbReference>
<feature type="domain" description="Acyl-CoA dehydrogenase/oxidase C-terminal" evidence="7">
    <location>
        <begin position="241"/>
        <end position="379"/>
    </location>
</feature>
<comment type="caution">
    <text evidence="10">The sequence shown here is derived from an EMBL/GenBank/DDBJ whole genome shotgun (WGS) entry which is preliminary data.</text>
</comment>
<evidence type="ECO:0000313" key="10">
    <source>
        <dbReference type="EMBL" id="RDB69407.1"/>
    </source>
</evidence>
<dbReference type="GO" id="GO:0033539">
    <property type="term" value="P:fatty acid beta-oxidation using acyl-CoA dehydrogenase"/>
    <property type="evidence" value="ECO:0007669"/>
    <property type="project" value="TreeGrafter"/>
</dbReference>
<evidence type="ECO:0000259" key="9">
    <source>
        <dbReference type="Pfam" id="PF02771"/>
    </source>
</evidence>
<feature type="domain" description="Acyl-CoA oxidase/dehydrogenase middle" evidence="8">
    <location>
        <begin position="124"/>
        <end position="221"/>
    </location>
</feature>
<dbReference type="SUPFAM" id="SSF56645">
    <property type="entry name" value="Acyl-CoA dehydrogenase NM domain-like"/>
    <property type="match status" value="1"/>
</dbReference>
<gene>
    <name evidence="10" type="ORF">C1875_09975</name>
</gene>
<protein>
    <submittedName>
        <fullName evidence="10">Acyl-CoA dehydrogenase</fullName>
    </submittedName>
</protein>
<dbReference type="GO" id="GO:0003995">
    <property type="term" value="F:acyl-CoA dehydrogenase activity"/>
    <property type="evidence" value="ECO:0007669"/>
    <property type="project" value="TreeGrafter"/>
</dbReference>
<evidence type="ECO:0000256" key="5">
    <source>
        <dbReference type="ARBA" id="ARBA00023002"/>
    </source>
</evidence>
<dbReference type="InterPro" id="IPR050741">
    <property type="entry name" value="Acyl-CoA_dehydrogenase"/>
</dbReference>
<feature type="domain" description="Acyl-CoA dehydrogenase/oxidase N-terminal" evidence="9">
    <location>
        <begin position="8"/>
        <end position="107"/>
    </location>
</feature>
<dbReference type="EMBL" id="PPTU01000014">
    <property type="protein sequence ID" value="RDB69407.1"/>
    <property type="molecule type" value="Genomic_DNA"/>
</dbReference>
<reference evidence="10 11" key="1">
    <citation type="journal article" date="2018" name="Elife">
        <title>Discovery and characterization of a prevalent human gut bacterial enzyme sufficient for the inactivation of a family of plant toxins.</title>
        <authorList>
            <person name="Koppel N."/>
            <person name="Bisanz J.E."/>
            <person name="Pandelia M.E."/>
            <person name="Turnbaugh P.J."/>
            <person name="Balskus E.P."/>
        </authorList>
    </citation>
    <scope>NUCLEOTIDE SEQUENCE [LARGE SCALE GENOMIC DNA]</scope>
    <source>
        <strain evidence="10 11">W1 BHI 6</strain>
    </source>
</reference>
<dbReference type="RefSeq" id="WP_114534229.1">
    <property type="nucleotide sequence ID" value="NZ_JAQDVM010000013.1"/>
</dbReference>
<evidence type="ECO:0000259" key="8">
    <source>
        <dbReference type="Pfam" id="PF02770"/>
    </source>
</evidence>
<keyword evidence="4 6" id="KW-0274">FAD</keyword>
<dbReference type="Pfam" id="PF02771">
    <property type="entry name" value="Acyl-CoA_dh_N"/>
    <property type="match status" value="1"/>
</dbReference>
<dbReference type="AlphaFoldDB" id="A0A369MCI4"/>
<evidence type="ECO:0000313" key="11">
    <source>
        <dbReference type="Proteomes" id="UP000253970"/>
    </source>
</evidence>
<dbReference type="Pfam" id="PF00441">
    <property type="entry name" value="Acyl-CoA_dh_1"/>
    <property type="match status" value="1"/>
</dbReference>
<comment type="cofactor">
    <cofactor evidence="1 6">
        <name>FAD</name>
        <dbReference type="ChEBI" id="CHEBI:57692"/>
    </cofactor>
</comment>
<evidence type="ECO:0000256" key="3">
    <source>
        <dbReference type="ARBA" id="ARBA00022630"/>
    </source>
</evidence>
<dbReference type="GO" id="GO:0050660">
    <property type="term" value="F:flavin adenine dinucleotide binding"/>
    <property type="evidence" value="ECO:0007669"/>
    <property type="project" value="InterPro"/>
</dbReference>
<dbReference type="PANTHER" id="PTHR48083:SF2">
    <property type="entry name" value="MEDIUM-CHAIN SPECIFIC ACYL-COA DEHYDROGENASE, MITOCHONDRIAL"/>
    <property type="match status" value="1"/>
</dbReference>
<evidence type="ECO:0000256" key="2">
    <source>
        <dbReference type="ARBA" id="ARBA00009347"/>
    </source>
</evidence>
<dbReference type="SUPFAM" id="SSF47203">
    <property type="entry name" value="Acyl-CoA dehydrogenase C-terminal domain-like"/>
    <property type="match status" value="1"/>
</dbReference>
<dbReference type="Proteomes" id="UP000253970">
    <property type="component" value="Unassembled WGS sequence"/>
</dbReference>
<dbReference type="InterPro" id="IPR036250">
    <property type="entry name" value="AcylCo_DH-like_C"/>
</dbReference>
<comment type="similarity">
    <text evidence="2 6">Belongs to the acyl-CoA dehydrogenase family.</text>
</comment>
<keyword evidence="5 6" id="KW-0560">Oxidoreductase</keyword>
<dbReference type="CDD" id="cd00567">
    <property type="entry name" value="ACAD"/>
    <property type="match status" value="1"/>
</dbReference>
<dbReference type="GO" id="GO:0005737">
    <property type="term" value="C:cytoplasm"/>
    <property type="evidence" value="ECO:0007669"/>
    <property type="project" value="TreeGrafter"/>
</dbReference>
<dbReference type="Gene3D" id="1.20.140.10">
    <property type="entry name" value="Butyryl-CoA Dehydrogenase, subunit A, domain 3"/>
    <property type="match status" value="1"/>
</dbReference>
<evidence type="ECO:0000256" key="4">
    <source>
        <dbReference type="ARBA" id="ARBA00022827"/>
    </source>
</evidence>
<dbReference type="InterPro" id="IPR009075">
    <property type="entry name" value="AcylCo_DH/oxidase_C"/>
</dbReference>
<name>A0A369MCI4_EGGLN</name>
<organism evidence="10 11">
    <name type="scientific">Eggerthella lenta</name>
    <name type="common">Eubacterium lentum</name>
    <dbReference type="NCBI Taxonomy" id="84112"/>
    <lineage>
        <taxon>Bacteria</taxon>
        <taxon>Bacillati</taxon>
        <taxon>Actinomycetota</taxon>
        <taxon>Coriobacteriia</taxon>
        <taxon>Eggerthellales</taxon>
        <taxon>Eggerthellaceae</taxon>
        <taxon>Eggerthella</taxon>
    </lineage>
</organism>
<dbReference type="PANTHER" id="PTHR48083">
    <property type="entry name" value="MEDIUM-CHAIN SPECIFIC ACYL-COA DEHYDROGENASE, MITOCHONDRIAL-RELATED"/>
    <property type="match status" value="1"/>
</dbReference>
<sequence>MIANYALSPEQQEILEGVRAFGEKHFTHENIKQWRKDQSLPNNVVKEFLDMDFGLIEFVTGESHLRQSLFTVSLIMEELSRSAGATIPFSADLLDMHVLSHFAAPEHFERIAEEYRRTGRLGFSFAVSEPHAGSNTANMSTVVRSVDGELVLDGHKTFVNNGEFTPLILVIALDGDVEGDDGAKPLAALLVPYDLEGVRTYPIEKRGQRLLPFSDVLFDGVKLPSWCKLSEGGFTRRDLNGFFRWGRVITCASSVGMAQAALEDAVAYAFEREAFGEKIATFQQIQEMLAEMEIKVRTMRHMLYQAAFEIDEGSEDARLSTALAKRYIPRTAVEVASDAMQIFGARGYSEKERVYGIWEDCRGVQIMEGTDQIMVNIAAPLLKKKYLS</sequence>
<dbReference type="Gene3D" id="1.10.540.10">
    <property type="entry name" value="Acyl-CoA dehydrogenase/oxidase, N-terminal domain"/>
    <property type="match status" value="1"/>
</dbReference>
<evidence type="ECO:0000256" key="6">
    <source>
        <dbReference type="RuleBase" id="RU362125"/>
    </source>
</evidence>